<protein>
    <submittedName>
        <fullName evidence="1">Uncharacterized protein</fullName>
    </submittedName>
</protein>
<evidence type="ECO:0000313" key="2">
    <source>
        <dbReference type="Proteomes" id="UP000517523"/>
    </source>
</evidence>
<name>A0A839TKV9_9BACL</name>
<dbReference type="EMBL" id="JACHXJ010000002">
    <property type="protein sequence ID" value="MBB3127292.1"/>
    <property type="molecule type" value="Genomic_DNA"/>
</dbReference>
<evidence type="ECO:0000313" key="1">
    <source>
        <dbReference type="EMBL" id="MBB3127292.1"/>
    </source>
</evidence>
<comment type="caution">
    <text evidence="1">The sequence shown here is derived from an EMBL/GenBank/DDBJ whole genome shotgun (WGS) entry which is preliminary data.</text>
</comment>
<accession>A0A839TKV9</accession>
<reference evidence="1 2" key="1">
    <citation type="submission" date="2020-08" db="EMBL/GenBank/DDBJ databases">
        <title>Genomic Encyclopedia of Type Strains, Phase III (KMG-III): the genomes of soil and plant-associated and newly described type strains.</title>
        <authorList>
            <person name="Whitman W."/>
        </authorList>
    </citation>
    <scope>NUCLEOTIDE SEQUENCE [LARGE SCALE GENOMIC DNA]</scope>
    <source>
        <strain evidence="1 2">CECT 5831</strain>
    </source>
</reference>
<dbReference type="Proteomes" id="UP000517523">
    <property type="component" value="Unassembled WGS sequence"/>
</dbReference>
<dbReference type="AlphaFoldDB" id="A0A839TKV9"/>
<sequence>MDVNAFQQWVKEYYEQRGWSRAGYLYPDRLFGGGDR</sequence>
<gene>
    <name evidence="1" type="ORF">FHS19_001946</name>
</gene>
<proteinExistence type="predicted"/>
<dbReference type="RefSeq" id="WP_221223991.1">
    <property type="nucleotide sequence ID" value="NZ_JACHXJ010000002.1"/>
</dbReference>
<organism evidence="1 2">
    <name type="scientific">Paenibacillus rhizosphaerae</name>
    <dbReference type="NCBI Taxonomy" id="297318"/>
    <lineage>
        <taxon>Bacteria</taxon>
        <taxon>Bacillati</taxon>
        <taxon>Bacillota</taxon>
        <taxon>Bacilli</taxon>
        <taxon>Bacillales</taxon>
        <taxon>Paenibacillaceae</taxon>
        <taxon>Paenibacillus</taxon>
    </lineage>
</organism>